<evidence type="ECO:0000313" key="4">
    <source>
        <dbReference type="EMBL" id="GAA3930565.1"/>
    </source>
</evidence>
<keyword evidence="5" id="KW-1185">Reference proteome</keyword>
<dbReference type="PANTHER" id="PTHR40055">
    <property type="entry name" value="TRANSCRIPTIONAL REGULATOR YGIV-RELATED"/>
    <property type="match status" value="1"/>
</dbReference>
<evidence type="ECO:0000259" key="3">
    <source>
        <dbReference type="PROSITE" id="PS01124"/>
    </source>
</evidence>
<dbReference type="Proteomes" id="UP001501565">
    <property type="component" value="Unassembled WGS sequence"/>
</dbReference>
<dbReference type="EMBL" id="BAABBN010000007">
    <property type="protein sequence ID" value="GAA3930565.1"/>
    <property type="molecule type" value="Genomic_DNA"/>
</dbReference>
<dbReference type="SMART" id="SM00871">
    <property type="entry name" value="AraC_E_bind"/>
    <property type="match status" value="1"/>
</dbReference>
<dbReference type="SUPFAM" id="SSF46689">
    <property type="entry name" value="Homeodomain-like"/>
    <property type="match status" value="2"/>
</dbReference>
<keyword evidence="1" id="KW-0805">Transcription regulation</keyword>
<dbReference type="Pfam" id="PF06445">
    <property type="entry name" value="GyrI-like"/>
    <property type="match status" value="1"/>
</dbReference>
<dbReference type="InterPro" id="IPR018060">
    <property type="entry name" value="HTH_AraC"/>
</dbReference>
<dbReference type="InterPro" id="IPR010499">
    <property type="entry name" value="AraC_E-bd"/>
</dbReference>
<protein>
    <submittedName>
        <fullName evidence="4">AraC family transcriptional regulator</fullName>
    </submittedName>
</protein>
<organism evidence="4 5">
    <name type="scientific">Litoribacillus peritrichatus</name>
    <dbReference type="NCBI Taxonomy" id="718191"/>
    <lineage>
        <taxon>Bacteria</taxon>
        <taxon>Pseudomonadati</taxon>
        <taxon>Pseudomonadota</taxon>
        <taxon>Gammaproteobacteria</taxon>
        <taxon>Oceanospirillales</taxon>
        <taxon>Oceanospirillaceae</taxon>
        <taxon>Litoribacillus</taxon>
    </lineage>
</organism>
<reference evidence="5" key="1">
    <citation type="journal article" date="2019" name="Int. J. Syst. Evol. Microbiol.">
        <title>The Global Catalogue of Microorganisms (GCM) 10K type strain sequencing project: providing services to taxonomists for standard genome sequencing and annotation.</title>
        <authorList>
            <consortium name="The Broad Institute Genomics Platform"/>
            <consortium name="The Broad Institute Genome Sequencing Center for Infectious Disease"/>
            <person name="Wu L."/>
            <person name="Ma J."/>
        </authorList>
    </citation>
    <scope>NUCLEOTIDE SEQUENCE [LARGE SCALE GENOMIC DNA]</scope>
    <source>
        <strain evidence="5">JCM 17551</strain>
    </source>
</reference>
<dbReference type="PANTHER" id="PTHR40055:SF1">
    <property type="entry name" value="TRANSCRIPTIONAL REGULATOR YGIV-RELATED"/>
    <property type="match status" value="1"/>
</dbReference>
<dbReference type="SUPFAM" id="SSF55136">
    <property type="entry name" value="Probable bacterial effector-binding domain"/>
    <property type="match status" value="1"/>
</dbReference>
<dbReference type="Gene3D" id="1.10.10.60">
    <property type="entry name" value="Homeodomain-like"/>
    <property type="match status" value="2"/>
</dbReference>
<dbReference type="Pfam" id="PF12833">
    <property type="entry name" value="HTH_18"/>
    <property type="match status" value="1"/>
</dbReference>
<dbReference type="PROSITE" id="PS01124">
    <property type="entry name" value="HTH_ARAC_FAMILY_2"/>
    <property type="match status" value="1"/>
</dbReference>
<comment type="caution">
    <text evidence="4">The sequence shown here is derived from an EMBL/GenBank/DDBJ whole genome shotgun (WGS) entry which is preliminary data.</text>
</comment>
<dbReference type="InterPro" id="IPR029442">
    <property type="entry name" value="GyrI-like"/>
</dbReference>
<gene>
    <name evidence="4" type="ORF">GCM10022277_29100</name>
</gene>
<evidence type="ECO:0000256" key="1">
    <source>
        <dbReference type="ARBA" id="ARBA00023015"/>
    </source>
</evidence>
<dbReference type="InterPro" id="IPR011256">
    <property type="entry name" value="Reg_factor_effector_dom_sf"/>
</dbReference>
<dbReference type="Gene3D" id="3.20.80.10">
    <property type="entry name" value="Regulatory factor, effector binding domain"/>
    <property type="match status" value="1"/>
</dbReference>
<dbReference type="RefSeq" id="WP_344799283.1">
    <property type="nucleotide sequence ID" value="NZ_BAABBN010000007.1"/>
</dbReference>
<evidence type="ECO:0000313" key="5">
    <source>
        <dbReference type="Proteomes" id="UP001501565"/>
    </source>
</evidence>
<dbReference type="SMART" id="SM00342">
    <property type="entry name" value="HTH_ARAC"/>
    <property type="match status" value="1"/>
</dbReference>
<keyword evidence="2" id="KW-0804">Transcription</keyword>
<dbReference type="InterPro" id="IPR009057">
    <property type="entry name" value="Homeodomain-like_sf"/>
</dbReference>
<proteinExistence type="predicted"/>
<dbReference type="InterPro" id="IPR050908">
    <property type="entry name" value="SmbC-like"/>
</dbReference>
<accession>A0ABP7MUT2</accession>
<sequence>MAEYQDRFVTVINYIEANLNTDLDTETLCQQAHLSKYHFHRQCSAFFGMPLMSLVKLLRLKRAAYQLAYRADKKVIDVALANGYESHEAFSRAFKKHFLKSPSDFRMSPDWRPWQKYYEPIETLRNTVMDKTAQFNVTLVDFPETFIAVMEHRGAPHLLGNTIQKFIAWRKEHQLPPSQHKTFNLVYDDPTVTSSEDFRFDLACSIARPMDDTIDKRNEKRSEKNVGGVVNKTIPAGKCAVIRHVGSDDTIGVAVNYLYTQWLNDSGFELRDFPVFFERVSFFPDVPEHKMVTDVFLPIE</sequence>
<name>A0ABP7MUT2_9GAMM</name>
<evidence type="ECO:0000256" key="2">
    <source>
        <dbReference type="ARBA" id="ARBA00023163"/>
    </source>
</evidence>
<feature type="domain" description="HTH araC/xylS-type" evidence="3">
    <location>
        <begin position="9"/>
        <end position="108"/>
    </location>
</feature>